<dbReference type="EMBL" id="CDSF01000096">
    <property type="protein sequence ID" value="CEO99988.1"/>
    <property type="molecule type" value="Genomic_DNA"/>
</dbReference>
<evidence type="ECO:0000313" key="2">
    <source>
        <dbReference type="EMBL" id="CEO99988.1"/>
    </source>
</evidence>
<organism evidence="2 4">
    <name type="scientific">Plasmodiophora brassicae</name>
    <name type="common">Clubroot disease agent</name>
    <dbReference type="NCBI Taxonomy" id="37360"/>
    <lineage>
        <taxon>Eukaryota</taxon>
        <taxon>Sar</taxon>
        <taxon>Rhizaria</taxon>
        <taxon>Endomyxa</taxon>
        <taxon>Phytomyxea</taxon>
        <taxon>Plasmodiophorida</taxon>
        <taxon>Plasmodiophoridae</taxon>
        <taxon>Plasmodiophora</taxon>
    </lineage>
</organism>
<dbReference type="Gene3D" id="3.90.70.80">
    <property type="match status" value="1"/>
</dbReference>
<dbReference type="InterPro" id="IPR038765">
    <property type="entry name" value="Papain-like_cys_pep_sf"/>
</dbReference>
<feature type="compositionally biased region" description="Basic and acidic residues" evidence="1">
    <location>
        <begin position="240"/>
        <end position="256"/>
    </location>
</feature>
<protein>
    <submittedName>
        <fullName evidence="2">Uncharacterized protein</fullName>
    </submittedName>
</protein>
<evidence type="ECO:0000313" key="3">
    <source>
        <dbReference type="EMBL" id="SPQ99028.1"/>
    </source>
</evidence>
<feature type="compositionally biased region" description="Polar residues" evidence="1">
    <location>
        <begin position="413"/>
        <end position="429"/>
    </location>
</feature>
<reference evidence="3 5" key="2">
    <citation type="submission" date="2018-03" db="EMBL/GenBank/DDBJ databases">
        <authorList>
            <person name="Fogelqvist J."/>
        </authorList>
    </citation>
    <scope>NUCLEOTIDE SEQUENCE [LARGE SCALE GENOMIC DNA]</scope>
</reference>
<accession>A0A0G4IXA9</accession>
<sequence length="553" mass="59974">MRRAGEWGGHIELQAAVSLYEVHIVVHQLNAPRLVMSHPTVRHAPTLNLSYHDREHYASCHPCGGRASPSPPDAITKQERVIMEQAQCTDLQRVRDLIQQLHGDTDACVECLIAERAATAQATTGRDEAAQAGRRMSKHDRKMMKRAAKVKVKAKGAVDDITDHIRRWRGARGTRVARRLSYGLSMAAPGADQFRAYLDRCGVIELLKQVTTEVLERPTRASSVFDFAERRLRELGAQREQRLKQERRQHRLERSKPCAQPPSRAARPADARHVAFGKTLRDPIAINVLTHVGNDDAMKKKPARRRQEQRSRSPSPGAVSKGLQTKRSAAPRQQPNAAPLPPASSSHATKSSMRKTPAARAAPLKGASAQRLGSSATQQKAKDTAVVHHASKASSRTPPRRTKVASARDRTEVSSGPASPDQLLTSASAEATPPGPVDANQVPSPTPVPLYPVATEEVRVDGAKEPAPAQGDLQLPATTKDIEAIPEKQEDDAYEADFEETSTTAADKPATYLATTTAAAAPAEVSLDALYAPVDVGPPRSAKGPVAGRRRLQ</sequence>
<gene>
    <name evidence="2" type="ORF">PBRA_007722</name>
    <name evidence="3" type="ORF">PLBR_LOCUS6243</name>
</gene>
<reference evidence="2 4" key="1">
    <citation type="submission" date="2015-02" db="EMBL/GenBank/DDBJ databases">
        <authorList>
            <person name="Chooi Y.-H."/>
        </authorList>
    </citation>
    <scope>NUCLEOTIDE SEQUENCE [LARGE SCALE GENOMIC DNA]</scope>
    <source>
        <strain evidence="2">E3</strain>
    </source>
</reference>
<feature type="region of interest" description="Disordered" evidence="1">
    <location>
        <begin position="533"/>
        <end position="553"/>
    </location>
</feature>
<feature type="region of interest" description="Disordered" evidence="1">
    <location>
        <begin position="486"/>
        <end position="507"/>
    </location>
</feature>
<evidence type="ECO:0000313" key="4">
    <source>
        <dbReference type="Proteomes" id="UP000039324"/>
    </source>
</evidence>
<dbReference type="OrthoDB" id="415023at2759"/>
<keyword evidence="3" id="KW-0496">Mitochondrion</keyword>
<evidence type="ECO:0000256" key="1">
    <source>
        <dbReference type="SAM" id="MobiDB-lite"/>
    </source>
</evidence>
<dbReference type="Proteomes" id="UP000039324">
    <property type="component" value="Unassembled WGS sequence"/>
</dbReference>
<dbReference type="Proteomes" id="UP000290189">
    <property type="component" value="Unassembled WGS sequence"/>
</dbReference>
<feature type="compositionally biased region" description="Acidic residues" evidence="1">
    <location>
        <begin position="489"/>
        <end position="500"/>
    </location>
</feature>
<name>A0A0G4IXA9_PLABS</name>
<dbReference type="AlphaFoldDB" id="A0A0G4IXA9"/>
<feature type="compositionally biased region" description="Basic and acidic residues" evidence="1">
    <location>
        <begin position="293"/>
        <end position="311"/>
    </location>
</feature>
<keyword evidence="4" id="KW-1185">Reference proteome</keyword>
<feature type="region of interest" description="Disordered" evidence="1">
    <location>
        <begin position="291"/>
        <end position="450"/>
    </location>
</feature>
<feature type="region of interest" description="Disordered" evidence="1">
    <location>
        <begin position="240"/>
        <end position="270"/>
    </location>
</feature>
<dbReference type="EMBL" id="OVEO01000011">
    <property type="protein sequence ID" value="SPQ99028.1"/>
    <property type="molecule type" value="Genomic_DNA"/>
</dbReference>
<proteinExistence type="predicted"/>
<dbReference type="STRING" id="37360.A0A0G4IXA9"/>
<geneLocation type="mitochondrion" evidence="3"/>
<dbReference type="SUPFAM" id="SSF54001">
    <property type="entry name" value="Cysteine proteinases"/>
    <property type="match status" value="1"/>
</dbReference>
<evidence type="ECO:0000313" key="5">
    <source>
        <dbReference type="Proteomes" id="UP000290189"/>
    </source>
</evidence>
<feature type="compositionally biased region" description="Low complexity" evidence="1">
    <location>
        <begin position="327"/>
        <end position="337"/>
    </location>
</feature>